<dbReference type="Gene3D" id="1.10.10.1590">
    <property type="entry name" value="NADH-quinone oxidoreductase subunit E"/>
    <property type="match status" value="1"/>
</dbReference>
<feature type="compositionally biased region" description="Basic and acidic residues" evidence="10">
    <location>
        <begin position="276"/>
        <end position="316"/>
    </location>
</feature>
<dbReference type="GO" id="GO:0022890">
    <property type="term" value="F:inorganic cation transmembrane transporter activity"/>
    <property type="evidence" value="ECO:0007669"/>
    <property type="project" value="UniProtKB-ARBA"/>
</dbReference>
<dbReference type="CDD" id="cd03064">
    <property type="entry name" value="TRX_Fd_NuoE"/>
    <property type="match status" value="1"/>
</dbReference>
<gene>
    <name evidence="11" type="ORF">GR183_19190</name>
</gene>
<keyword evidence="3" id="KW-0479">Metal-binding</keyword>
<evidence type="ECO:0000256" key="4">
    <source>
        <dbReference type="ARBA" id="ARBA00022967"/>
    </source>
</evidence>
<dbReference type="GO" id="GO:0008324">
    <property type="term" value="F:monoatomic cation transmembrane transporter activity"/>
    <property type="evidence" value="ECO:0007669"/>
    <property type="project" value="UniProtKB-ARBA"/>
</dbReference>
<keyword evidence="2" id="KW-0001">2Fe-2S</keyword>
<name>A0A7X3LXP4_9HYPH</name>
<dbReference type="Gene3D" id="3.40.30.10">
    <property type="entry name" value="Glutaredoxin"/>
    <property type="match status" value="1"/>
</dbReference>
<dbReference type="InterPro" id="IPR041921">
    <property type="entry name" value="NuoE_N"/>
</dbReference>
<dbReference type="InterPro" id="IPR036249">
    <property type="entry name" value="Thioredoxin-like_sf"/>
</dbReference>
<accession>A0A7X3LXP4</accession>
<keyword evidence="6" id="KW-0411">Iron-sulfur</keyword>
<dbReference type="GO" id="GO:0046872">
    <property type="term" value="F:metal ion binding"/>
    <property type="evidence" value="ECO:0007669"/>
    <property type="project" value="UniProtKB-KW"/>
</dbReference>
<comment type="caution">
    <text evidence="11">The sequence shown here is derived from an EMBL/GenBank/DDBJ whole genome shotgun (WGS) entry which is preliminary data.</text>
</comment>
<comment type="cofactor">
    <cofactor evidence="8">
        <name>[2Fe-2S] cluster</name>
        <dbReference type="ChEBI" id="CHEBI:190135"/>
    </cofactor>
</comment>
<evidence type="ECO:0000256" key="3">
    <source>
        <dbReference type="ARBA" id="ARBA00022723"/>
    </source>
</evidence>
<dbReference type="RefSeq" id="WP_160777285.1">
    <property type="nucleotide sequence ID" value="NZ_WUMV01000009.1"/>
</dbReference>
<dbReference type="PANTHER" id="PTHR10371">
    <property type="entry name" value="NADH DEHYDROGENASE UBIQUINONE FLAVOPROTEIN 2, MITOCHONDRIAL"/>
    <property type="match status" value="1"/>
</dbReference>
<keyword evidence="5" id="KW-0408">Iron</keyword>
<proteinExistence type="inferred from homology"/>
<dbReference type="PROSITE" id="PS01099">
    <property type="entry name" value="COMPLEX1_24K"/>
    <property type="match status" value="1"/>
</dbReference>
<dbReference type="GO" id="GO:0098662">
    <property type="term" value="P:inorganic cation transmembrane transport"/>
    <property type="evidence" value="ECO:0007669"/>
    <property type="project" value="UniProtKB-ARBA"/>
</dbReference>
<evidence type="ECO:0000256" key="8">
    <source>
        <dbReference type="ARBA" id="ARBA00034078"/>
    </source>
</evidence>
<dbReference type="FunFam" id="3.40.30.10:FF:000022">
    <property type="entry name" value="NADH dehydrogenase flavoprotein 2, mitochondrial"/>
    <property type="match status" value="1"/>
</dbReference>
<dbReference type="NCBIfam" id="TIGR01958">
    <property type="entry name" value="nuoE_fam"/>
    <property type="match status" value="1"/>
</dbReference>
<dbReference type="Proteomes" id="UP000433101">
    <property type="component" value="Unassembled WGS sequence"/>
</dbReference>
<evidence type="ECO:0000256" key="10">
    <source>
        <dbReference type="SAM" id="MobiDB-lite"/>
    </source>
</evidence>
<reference evidence="11 12" key="1">
    <citation type="submission" date="2019-12" db="EMBL/GenBank/DDBJ databases">
        <authorList>
            <person name="Li M."/>
        </authorList>
    </citation>
    <scope>NUCLEOTIDE SEQUENCE [LARGE SCALE GENOMIC DNA]</scope>
    <source>
        <strain evidence="11 12">GBMRC 2046</strain>
    </source>
</reference>
<dbReference type="InterPro" id="IPR042128">
    <property type="entry name" value="NuoE_dom"/>
</dbReference>
<dbReference type="GO" id="GO:1902494">
    <property type="term" value="C:catalytic complex"/>
    <property type="evidence" value="ECO:0007669"/>
    <property type="project" value="UniProtKB-ARBA"/>
</dbReference>
<evidence type="ECO:0000256" key="1">
    <source>
        <dbReference type="ARBA" id="ARBA00010643"/>
    </source>
</evidence>
<comment type="similarity">
    <text evidence="1">Belongs to the complex I 24 kDa subunit family.</text>
</comment>
<evidence type="ECO:0000256" key="9">
    <source>
        <dbReference type="ARBA" id="ARBA00047712"/>
    </source>
</evidence>
<keyword evidence="12" id="KW-1185">Reference proteome</keyword>
<organism evidence="11 12">
    <name type="scientific">Stappia sediminis</name>
    <dbReference type="NCBI Taxonomy" id="2692190"/>
    <lineage>
        <taxon>Bacteria</taxon>
        <taxon>Pseudomonadati</taxon>
        <taxon>Pseudomonadota</taxon>
        <taxon>Alphaproteobacteria</taxon>
        <taxon>Hyphomicrobiales</taxon>
        <taxon>Stappiaceae</taxon>
        <taxon>Stappia</taxon>
    </lineage>
</organism>
<dbReference type="GO" id="GO:0031090">
    <property type="term" value="C:organelle membrane"/>
    <property type="evidence" value="ECO:0007669"/>
    <property type="project" value="UniProtKB-ARBA"/>
</dbReference>
<dbReference type="GO" id="GO:0051537">
    <property type="term" value="F:2 iron, 2 sulfur cluster binding"/>
    <property type="evidence" value="ECO:0007669"/>
    <property type="project" value="UniProtKB-KW"/>
</dbReference>
<dbReference type="GO" id="GO:0031967">
    <property type="term" value="C:organelle envelope"/>
    <property type="evidence" value="ECO:0007669"/>
    <property type="project" value="UniProtKB-ARBA"/>
</dbReference>
<dbReference type="PANTHER" id="PTHR10371:SF3">
    <property type="entry name" value="NADH DEHYDROGENASE [UBIQUINONE] FLAVOPROTEIN 2, MITOCHONDRIAL"/>
    <property type="match status" value="1"/>
</dbReference>
<evidence type="ECO:0000313" key="11">
    <source>
        <dbReference type="EMBL" id="MXN67044.1"/>
    </source>
</evidence>
<dbReference type="NCBIfam" id="NF009040">
    <property type="entry name" value="PRK12373.1"/>
    <property type="match status" value="1"/>
</dbReference>
<evidence type="ECO:0000256" key="2">
    <source>
        <dbReference type="ARBA" id="ARBA00022714"/>
    </source>
</evidence>
<comment type="catalytic activity">
    <reaction evidence="9">
        <text>a quinone + NADH + 5 H(+)(in) = a quinol + NAD(+) + 4 H(+)(out)</text>
        <dbReference type="Rhea" id="RHEA:57888"/>
        <dbReference type="ChEBI" id="CHEBI:15378"/>
        <dbReference type="ChEBI" id="CHEBI:24646"/>
        <dbReference type="ChEBI" id="CHEBI:57540"/>
        <dbReference type="ChEBI" id="CHEBI:57945"/>
        <dbReference type="ChEBI" id="CHEBI:132124"/>
    </reaction>
</comment>
<dbReference type="Pfam" id="PF01257">
    <property type="entry name" value="2Fe-2S_thioredx"/>
    <property type="match status" value="1"/>
</dbReference>
<evidence type="ECO:0000256" key="7">
    <source>
        <dbReference type="ARBA" id="ARBA00023027"/>
    </source>
</evidence>
<sequence>MAVRRLYHEQPESFAFSDANYDWAQKVISRYPEGRQASAVIPLLWRAQEQHDGWLPEPAIRYIAEMLGMPHIRVLEVATFYTMFQLQPVGKKAHIQVCGTTPCQLRGAEDLIKVCKRKIAEHAHDLSEDGDFSWEEVECLGACVNAPMIQIFKDTYEDLTPESLEQLIDDISAGREVTPGPQIDRRFGAPEGGVTTLSEIKDKTKGGDPVAHVVNGAEVASHAFAGVSINSGGNDFDGIPGDGKGPKGKKPSAKKEAKETSPRTKTAKAENAGKPSSEDRPEVEAARSQPTDEHAVSDDHKPELLDGPRDGKADDLKRIRGVGPKIEGILNDMGVYHFAQIASWDENNKAWVDERLMFKGRIDREDWIAQAKTLAEGGETEFSKRVDDGDVPTSKS</sequence>
<dbReference type="InterPro" id="IPR002023">
    <property type="entry name" value="NuoE-like"/>
</dbReference>
<evidence type="ECO:0000256" key="6">
    <source>
        <dbReference type="ARBA" id="ARBA00023014"/>
    </source>
</evidence>
<evidence type="ECO:0000313" key="12">
    <source>
        <dbReference type="Proteomes" id="UP000433101"/>
    </source>
</evidence>
<keyword evidence="7" id="KW-0520">NAD</keyword>
<dbReference type="EC" id="1.6.5.11" evidence="11"/>
<feature type="region of interest" description="Disordered" evidence="10">
    <location>
        <begin position="232"/>
        <end position="316"/>
    </location>
</feature>
<dbReference type="GO" id="GO:0003954">
    <property type="term" value="F:NADH dehydrogenase activity"/>
    <property type="evidence" value="ECO:0007669"/>
    <property type="project" value="TreeGrafter"/>
</dbReference>
<feature type="region of interest" description="Disordered" evidence="10">
    <location>
        <begin position="375"/>
        <end position="396"/>
    </location>
</feature>
<dbReference type="SUPFAM" id="SSF52833">
    <property type="entry name" value="Thioredoxin-like"/>
    <property type="match status" value="1"/>
</dbReference>
<evidence type="ECO:0000256" key="5">
    <source>
        <dbReference type="ARBA" id="ARBA00023004"/>
    </source>
</evidence>
<keyword evidence="11" id="KW-0560">Oxidoreductase</keyword>
<protein>
    <submittedName>
        <fullName evidence="11">NADH-quinone oxidoreductase subunit E</fullName>
        <ecNumber evidence="11">1.6.5.11</ecNumber>
    </submittedName>
</protein>
<feature type="compositionally biased region" description="Basic and acidic residues" evidence="10">
    <location>
        <begin position="253"/>
        <end position="262"/>
    </location>
</feature>
<dbReference type="EMBL" id="WUMV01000009">
    <property type="protein sequence ID" value="MXN67044.1"/>
    <property type="molecule type" value="Genomic_DNA"/>
</dbReference>
<dbReference type="FunFam" id="1.10.10.1590:FF:000001">
    <property type="entry name" value="NADH-quinone oxidoreductase subunit E"/>
    <property type="match status" value="1"/>
</dbReference>
<keyword evidence="4" id="KW-1278">Translocase</keyword>
<dbReference type="GO" id="GO:0022804">
    <property type="term" value="F:active transmembrane transporter activity"/>
    <property type="evidence" value="ECO:0007669"/>
    <property type="project" value="UniProtKB-ARBA"/>
</dbReference>
<dbReference type="GO" id="GO:0098796">
    <property type="term" value="C:membrane protein complex"/>
    <property type="evidence" value="ECO:0007669"/>
    <property type="project" value="UniProtKB-ARBA"/>
</dbReference>
<dbReference type="NCBIfam" id="NF005724">
    <property type="entry name" value="PRK07539.1-4"/>
    <property type="match status" value="1"/>
</dbReference>
<dbReference type="AlphaFoldDB" id="A0A7X3LXP4"/>